<accession>A0A162N7Z6</accession>
<dbReference type="GeneID" id="29003469"/>
<dbReference type="EMBL" id="KV441001">
    <property type="protein sequence ID" value="OAD66644.1"/>
    <property type="molecule type" value="Genomic_DNA"/>
</dbReference>
<dbReference type="AlphaFoldDB" id="A0A162N7Z6"/>
<dbReference type="RefSeq" id="XP_018284684.1">
    <property type="nucleotide sequence ID" value="XM_018442563.1"/>
</dbReference>
<feature type="region of interest" description="Disordered" evidence="1">
    <location>
        <begin position="43"/>
        <end position="110"/>
    </location>
</feature>
<name>A0A162N7Z6_PHYB8</name>
<feature type="compositionally biased region" description="Low complexity" evidence="1">
    <location>
        <begin position="43"/>
        <end position="59"/>
    </location>
</feature>
<proteinExistence type="predicted"/>
<gene>
    <name evidence="2" type="ORF">PHYBLDRAFT_71925</name>
</gene>
<dbReference type="InterPro" id="IPR036047">
    <property type="entry name" value="F-box-like_dom_sf"/>
</dbReference>
<dbReference type="Proteomes" id="UP000077315">
    <property type="component" value="Unassembled WGS sequence"/>
</dbReference>
<organism evidence="2 3">
    <name type="scientific">Phycomyces blakesleeanus (strain ATCC 8743b / DSM 1359 / FGSC 10004 / NBRC 33097 / NRRL 1555)</name>
    <dbReference type="NCBI Taxonomy" id="763407"/>
    <lineage>
        <taxon>Eukaryota</taxon>
        <taxon>Fungi</taxon>
        <taxon>Fungi incertae sedis</taxon>
        <taxon>Mucoromycota</taxon>
        <taxon>Mucoromycotina</taxon>
        <taxon>Mucoromycetes</taxon>
        <taxon>Mucorales</taxon>
        <taxon>Phycomycetaceae</taxon>
        <taxon>Phycomyces</taxon>
    </lineage>
</organism>
<dbReference type="VEuPathDB" id="FungiDB:PHYBLDRAFT_71925"/>
<keyword evidence="3" id="KW-1185">Reference proteome</keyword>
<protein>
    <recommendedName>
        <fullName evidence="4">F-box domain-containing protein</fullName>
    </recommendedName>
</protein>
<evidence type="ECO:0008006" key="4">
    <source>
        <dbReference type="Google" id="ProtNLM"/>
    </source>
</evidence>
<feature type="compositionally biased region" description="Polar residues" evidence="1">
    <location>
        <begin position="82"/>
        <end position="110"/>
    </location>
</feature>
<sequence length="893" mass="102764">METKISYSAPPLPNVTSTTVKAELLQGGSYRFLTRQDLPNLETELSSSDLSSSDLPSTPARSLPQRQNTLSNPNRRVVNLKKLQTSNDPSSSDLPSTPARSLPQRRNTFSNPSREFYRVSVKFPSNYPSSSASLWDYMVESELPYSGLNSADFVHGSKIESDIRSSHLPFSASLNMPTIAASLPANILSYIATHLNKTDQRACVLVSKRWSEPFLDAYWGKLTIDGKGLDTMFNEHNLREAYQKRAHRTWALHIDNVDIDLEKYIPELQKNYPEIKYLSCNSTFLLSGNIPKISGLSCWSSLSHLEMTLTRKYSKLKEILPKLSVLSCLVCLTIKECCPSREHSFSYNDFESIHDHLPRLDYIDITCTLKRIPENDAILSLLRLIEPAITVTKIKYNSSDVDTLWMFYFALKYPNLHRLDIGESASNKGIKVNQNLYENNKYENQLKILSTLDRFFPCLKRAETPITSLAGWPFIIFYETLHKFSVKLEHGSFFLDHLNSNKNNIDDNILKYIKPVAESLKVLKIHTFAPIRLHFDKYMLDLDFRALVELNISFVKCVEIECLFDCFPVLETLRVDISFVTLTSNTYDTQIPHPLKKLEITNSVASINIFSYISSRCRQLRFMSLEDIKFKESHLDTNGIILISMPLSRLDTLIAFNLGNEPDYVKHYSITQTKSTNVDPINQGDQEKTLERRWYHTCFDKTNRKPRVLAWELGKRDIEFAERYYKDFQRRRSSEGGRVDMEQYDGFVLRRFWKRDFQHGAVSFRFDSVKNYFLVRATKIESKGKPTKHSNSTIKTNIVLPDIQLSREASKTTLRNTSWSNNSDIMSLLVRETNCLAGTLRKISQTSINSIRSSIYSISLTNVYSSVMTPFIATYCDIWSMIRNFVLKNIVFQ</sequence>
<feature type="compositionally biased region" description="Polar residues" evidence="1">
    <location>
        <begin position="64"/>
        <end position="74"/>
    </location>
</feature>
<evidence type="ECO:0000313" key="2">
    <source>
        <dbReference type="EMBL" id="OAD66644.1"/>
    </source>
</evidence>
<dbReference type="OrthoDB" id="2243238at2759"/>
<reference evidence="3" key="1">
    <citation type="submission" date="2015-06" db="EMBL/GenBank/DDBJ databases">
        <title>Expansion of signal transduction pathways in fungi by whole-genome duplication.</title>
        <authorList>
            <consortium name="DOE Joint Genome Institute"/>
            <person name="Corrochano L.M."/>
            <person name="Kuo A."/>
            <person name="Marcet-Houben M."/>
            <person name="Polaino S."/>
            <person name="Salamov A."/>
            <person name="Villalobos J.M."/>
            <person name="Alvarez M.I."/>
            <person name="Avalos J."/>
            <person name="Benito E.P."/>
            <person name="Benoit I."/>
            <person name="Burger G."/>
            <person name="Camino L.P."/>
            <person name="Canovas D."/>
            <person name="Cerda-Olmedo E."/>
            <person name="Cheng J.-F."/>
            <person name="Dominguez A."/>
            <person name="Elias M."/>
            <person name="Eslava A.P."/>
            <person name="Glaser F."/>
            <person name="Grimwood J."/>
            <person name="Gutierrez G."/>
            <person name="Heitman J."/>
            <person name="Henrissat B."/>
            <person name="Iturriaga E.A."/>
            <person name="Lang B.F."/>
            <person name="Lavin J.L."/>
            <person name="Lee S."/>
            <person name="Li W."/>
            <person name="Lindquist E."/>
            <person name="Lopez-Garcia S."/>
            <person name="Luque E.M."/>
            <person name="Marcos A.T."/>
            <person name="Martin J."/>
            <person name="McCluskey K."/>
            <person name="Medina H.R."/>
            <person name="Miralles-Duran A."/>
            <person name="Miyazaki A."/>
            <person name="Munoz-Torres E."/>
            <person name="Oguiza J.A."/>
            <person name="Ohm R."/>
            <person name="Olmedo M."/>
            <person name="Orejas M."/>
            <person name="Ortiz-Castellanos L."/>
            <person name="Pisabarro A.G."/>
            <person name="Rodriguez-Romero J."/>
            <person name="Ruiz-Herrera J."/>
            <person name="Ruiz-Vazquez R."/>
            <person name="Sanz C."/>
            <person name="Schackwitz W."/>
            <person name="Schmutz J."/>
            <person name="Shahriari M."/>
            <person name="Shelest E."/>
            <person name="Silva-Franco F."/>
            <person name="Soanes D."/>
            <person name="Syed K."/>
            <person name="Tagua V.G."/>
            <person name="Talbot N.J."/>
            <person name="Thon M."/>
            <person name="De vries R.P."/>
            <person name="Wiebenga A."/>
            <person name="Yadav J.S."/>
            <person name="Braun E.L."/>
            <person name="Baker S."/>
            <person name="Garre V."/>
            <person name="Horwitz B."/>
            <person name="Torres-Martinez S."/>
            <person name="Idnurm A."/>
            <person name="Herrera-Estrella A."/>
            <person name="Gabaldon T."/>
            <person name="Grigoriev I.V."/>
        </authorList>
    </citation>
    <scope>NUCLEOTIDE SEQUENCE [LARGE SCALE GENOMIC DNA]</scope>
    <source>
        <strain evidence="3">NRRL 1555(-)</strain>
    </source>
</reference>
<dbReference type="SUPFAM" id="SSF81383">
    <property type="entry name" value="F-box domain"/>
    <property type="match status" value="1"/>
</dbReference>
<dbReference type="InParanoid" id="A0A162N7Z6"/>
<evidence type="ECO:0000313" key="3">
    <source>
        <dbReference type="Proteomes" id="UP000077315"/>
    </source>
</evidence>
<evidence type="ECO:0000256" key="1">
    <source>
        <dbReference type="SAM" id="MobiDB-lite"/>
    </source>
</evidence>